<dbReference type="NCBIfam" id="TIGR02937">
    <property type="entry name" value="sigma70-ECF"/>
    <property type="match status" value="1"/>
</dbReference>
<feature type="domain" description="RNA polymerase sigma-70 region 4" evidence="1">
    <location>
        <begin position="111"/>
        <end position="158"/>
    </location>
</feature>
<dbReference type="Proteomes" id="UP000452141">
    <property type="component" value="Unassembled WGS sequence"/>
</dbReference>
<dbReference type="GO" id="GO:0006352">
    <property type="term" value="P:DNA-templated transcription initiation"/>
    <property type="evidence" value="ECO:0007669"/>
    <property type="project" value="InterPro"/>
</dbReference>
<dbReference type="RefSeq" id="WP_154486909.1">
    <property type="nucleotide sequence ID" value="NZ_JAQYBB010000051.1"/>
</dbReference>
<dbReference type="GO" id="GO:0003700">
    <property type="term" value="F:DNA-binding transcription factor activity"/>
    <property type="evidence" value="ECO:0007669"/>
    <property type="project" value="InterPro"/>
</dbReference>
<proteinExistence type="predicted"/>
<evidence type="ECO:0000313" key="3">
    <source>
        <dbReference type="Proteomes" id="UP000452141"/>
    </source>
</evidence>
<protein>
    <submittedName>
        <fullName evidence="2">Sigma-70 family RNA polymerase sigma factor</fullName>
    </submittedName>
</protein>
<evidence type="ECO:0000259" key="1">
    <source>
        <dbReference type="Pfam" id="PF04545"/>
    </source>
</evidence>
<gene>
    <name evidence="2" type="ORF">FYJ61_05670</name>
</gene>
<dbReference type="AlphaFoldDB" id="A0A844FMW7"/>
<sequence>MISRYKIAEAWSKQKLVAGALKSAHVYRSYADYEDLFQEGILVYAKCLASRDPHLSDEEVDRLAFKKVLWRTLDLLKKNQRRSDHQQSLEAAFLLPAKPAEWPLALKIAWQQLPDLEKIVLGQNLIQGYSLKETADLLNLPYRTTSRIKKQALEKLRQQLE</sequence>
<dbReference type="InterPro" id="IPR014284">
    <property type="entry name" value="RNA_pol_sigma-70_dom"/>
</dbReference>
<dbReference type="InterPro" id="IPR007630">
    <property type="entry name" value="RNA_pol_sigma70_r4"/>
</dbReference>
<dbReference type="SUPFAM" id="SSF88659">
    <property type="entry name" value="Sigma3 and sigma4 domains of RNA polymerase sigma factors"/>
    <property type="match status" value="1"/>
</dbReference>
<name>A0A844FMW7_9LACO</name>
<dbReference type="InterPro" id="IPR013324">
    <property type="entry name" value="RNA_pol_sigma_r3/r4-like"/>
</dbReference>
<dbReference type="InterPro" id="IPR036388">
    <property type="entry name" value="WH-like_DNA-bd_sf"/>
</dbReference>
<dbReference type="Pfam" id="PF04545">
    <property type="entry name" value="Sigma70_r4"/>
    <property type="match status" value="1"/>
</dbReference>
<organism evidence="2 3">
    <name type="scientific">Lactobacillus equicursoris</name>
    <dbReference type="NCBI Taxonomy" id="420645"/>
    <lineage>
        <taxon>Bacteria</taxon>
        <taxon>Bacillati</taxon>
        <taxon>Bacillota</taxon>
        <taxon>Bacilli</taxon>
        <taxon>Lactobacillales</taxon>
        <taxon>Lactobacillaceae</taxon>
        <taxon>Lactobacillus</taxon>
    </lineage>
</organism>
<accession>A0A844FMW7</accession>
<reference evidence="2 3" key="1">
    <citation type="submission" date="2019-08" db="EMBL/GenBank/DDBJ databases">
        <title>In-depth cultivation of the pig gut microbiome towards novel bacterial diversity and tailored functional studies.</title>
        <authorList>
            <person name="Wylensek D."/>
            <person name="Hitch T.C.A."/>
            <person name="Clavel T."/>
        </authorList>
    </citation>
    <scope>NUCLEOTIDE SEQUENCE [LARGE SCALE GENOMIC DNA]</scope>
    <source>
        <strain evidence="2 3">WCA-470BD-2E</strain>
    </source>
</reference>
<dbReference type="Gene3D" id="1.10.10.10">
    <property type="entry name" value="Winged helix-like DNA-binding domain superfamily/Winged helix DNA-binding domain"/>
    <property type="match status" value="1"/>
</dbReference>
<evidence type="ECO:0000313" key="2">
    <source>
        <dbReference type="EMBL" id="MST79954.1"/>
    </source>
</evidence>
<dbReference type="EMBL" id="VUMW01000013">
    <property type="protein sequence ID" value="MST79954.1"/>
    <property type="molecule type" value="Genomic_DNA"/>
</dbReference>
<comment type="caution">
    <text evidence="2">The sequence shown here is derived from an EMBL/GenBank/DDBJ whole genome shotgun (WGS) entry which is preliminary data.</text>
</comment>